<keyword evidence="3" id="KW-1185">Reference proteome</keyword>
<comment type="caution">
    <text evidence="2">The sequence shown here is derived from an EMBL/GenBank/DDBJ whole genome shotgun (WGS) entry which is preliminary data.</text>
</comment>
<dbReference type="Proteomes" id="UP001283361">
    <property type="component" value="Unassembled WGS sequence"/>
</dbReference>
<accession>A0AAE1DFL8</accession>
<dbReference type="AlphaFoldDB" id="A0AAE1DFL8"/>
<evidence type="ECO:0000313" key="2">
    <source>
        <dbReference type="EMBL" id="KAK3768737.1"/>
    </source>
</evidence>
<feature type="region of interest" description="Disordered" evidence="1">
    <location>
        <begin position="166"/>
        <end position="188"/>
    </location>
</feature>
<evidence type="ECO:0000313" key="3">
    <source>
        <dbReference type="Proteomes" id="UP001283361"/>
    </source>
</evidence>
<evidence type="ECO:0000256" key="1">
    <source>
        <dbReference type="SAM" id="MobiDB-lite"/>
    </source>
</evidence>
<organism evidence="2 3">
    <name type="scientific">Elysia crispata</name>
    <name type="common">lettuce slug</name>
    <dbReference type="NCBI Taxonomy" id="231223"/>
    <lineage>
        <taxon>Eukaryota</taxon>
        <taxon>Metazoa</taxon>
        <taxon>Spiralia</taxon>
        <taxon>Lophotrochozoa</taxon>
        <taxon>Mollusca</taxon>
        <taxon>Gastropoda</taxon>
        <taxon>Heterobranchia</taxon>
        <taxon>Euthyneura</taxon>
        <taxon>Panpulmonata</taxon>
        <taxon>Sacoglossa</taxon>
        <taxon>Placobranchoidea</taxon>
        <taxon>Plakobranchidae</taxon>
        <taxon>Elysia</taxon>
    </lineage>
</organism>
<gene>
    <name evidence="2" type="ORF">RRG08_025980</name>
</gene>
<reference evidence="2" key="1">
    <citation type="journal article" date="2023" name="G3 (Bethesda)">
        <title>A reference genome for the long-term kleptoplast-retaining sea slug Elysia crispata morphotype clarki.</title>
        <authorList>
            <person name="Eastman K.E."/>
            <person name="Pendleton A.L."/>
            <person name="Shaikh M.A."/>
            <person name="Suttiyut T."/>
            <person name="Ogas R."/>
            <person name="Tomko P."/>
            <person name="Gavelis G."/>
            <person name="Widhalm J.R."/>
            <person name="Wisecaver J.H."/>
        </authorList>
    </citation>
    <scope>NUCLEOTIDE SEQUENCE</scope>
    <source>
        <strain evidence="2">ECLA1</strain>
    </source>
</reference>
<sequence length="188" mass="20277">MEREKQWPLGVVKEANSKTLKHVSNGHRNDTIRGAGSKPILTAVLTDESDVDLLATDVRVGDKDGAESQVFGCLEKCLSVSVGVAGLQWTFSESRSHILLSVSFRSFPLRVGGRQLPHSAHQPAQQPLEDFNSRDACGTERESLVGSREICNQFGCEEREIAITGDSGAGNLGAFLSDGVGRDQSESH</sequence>
<dbReference type="EMBL" id="JAWDGP010004021">
    <property type="protein sequence ID" value="KAK3768737.1"/>
    <property type="molecule type" value="Genomic_DNA"/>
</dbReference>
<protein>
    <submittedName>
        <fullName evidence="2">Uncharacterized protein</fullName>
    </submittedName>
</protein>
<name>A0AAE1DFL8_9GAST</name>
<proteinExistence type="predicted"/>